<sequence>MNVKLRVLSAGALFFFGGMVIAQQQTTTKKKDTVKKETSIDEVVLLGYSKSITKPKSTVASNTVGEVFFENRPNVNMLTSLQGSAPGVIMNGGSGSPGSAKFSLLIRGTSSINGNTDALIVIDDIPSNASEYRNLNPNDIESTTILKDAAATAIYGNRGANGVVVIRTKRGKYNSGFKLSYTGMTGMSLRPLDKYNLANTEQYMGIMKLYGFSDTNSEYIKAKDALAQGINTDWKNYFFKPEMFQSHDVALSTGGANISSYNSFGYMEQGGAVPTTDFKRFTVRSNVQAKSKDNKLNVNSQISLAFSRRNELLEETSSGIRNNSVQNPLLGVLQGLPYLSPTKFSNGQDLFNSIGTNFNNGNNIYVLQNLLTRGNLPNMVDQVSIGANLGATYAINKNFTVGNKLGIDYRQSDRISGRAPWAYLALATKGANKYTGFEDQTTTRDLSINNVVSAMYSGKTGEHSVDASVNMEYNKVYYRATSRRQNGLDPRTYVPGSGTGYVPFDNTAASPYVPSVSGSRITAGTLGVFGTVSYDYAGRFGFQGTLRRDATYRFKGDNKWATYWSVAGRWNIDKESFMEGSTFNSLKLRASYGTNGNQNIVAAAAGSNPLLTASQIIRDLYTTPTGYGNTLGIGFNYANPFVQWEDVAQANIGLDFTLLNNKLEGTFDVYHKKTTNLFGVIPISGFSGAYSVSGNNGAMTNKGVELGLRYNIIKTQDLNFSIFANGSYNNNKINEYIINGDPEPGTTVNMAGHTYSEWYVYKYAGVNKSNGNLLFYSKDGGVTEAPKVEDAQFLDVSPIPKYAGSFGFESGYKGFFFDALFTFQKGVKKFDNALYWLANPEGLGSSAVGSSNMSTDLLNAWTPQNQNSDVPSLRATNWGYTADSDYFIKDASFLKVRSVTIGYQLRKEQLQNLPITGLRIYVQGENLYTWTKWRGFDPEPITGSNLSVYPNPRMYTVGVKIDF</sequence>
<reference evidence="10 13" key="2">
    <citation type="journal article" date="2019" name="Stand. Genomic Sci.">
        <title>Draft Whole-Genome Sequence of a Novel Chryseobacterium viscerum Strain Isolated from Fresh Water at Dripping Springs, New Mexico.</title>
        <authorList>
            <person name="Kyndt J.A."/>
            <person name="Moore T.C."/>
        </authorList>
    </citation>
    <scope>NUCLEOTIDE SEQUENCE [LARGE SCALE GENOMIC DNA]</scope>
    <source>
        <strain evidence="10 13">DPS</strain>
    </source>
</reference>
<evidence type="ECO:0000259" key="9">
    <source>
        <dbReference type="Pfam" id="PF07715"/>
    </source>
</evidence>
<organism evidence="11 12">
    <name type="scientific">Chryseobacterium viscerum</name>
    <dbReference type="NCBI Taxonomy" id="1037377"/>
    <lineage>
        <taxon>Bacteria</taxon>
        <taxon>Pseudomonadati</taxon>
        <taxon>Bacteroidota</taxon>
        <taxon>Flavobacteriia</taxon>
        <taxon>Flavobacteriales</taxon>
        <taxon>Weeksellaceae</taxon>
        <taxon>Chryseobacterium group</taxon>
        <taxon>Chryseobacterium</taxon>
    </lineage>
</organism>
<proteinExistence type="inferred from homology"/>
<dbReference type="Gene3D" id="2.40.170.20">
    <property type="entry name" value="TonB-dependent receptor, beta-barrel domain"/>
    <property type="match status" value="1"/>
</dbReference>
<dbReference type="Gene3D" id="2.170.130.10">
    <property type="entry name" value="TonB-dependent receptor, plug domain"/>
    <property type="match status" value="1"/>
</dbReference>
<evidence type="ECO:0000313" key="11">
    <source>
        <dbReference type="EMBL" id="PWN65342.1"/>
    </source>
</evidence>
<evidence type="ECO:0000256" key="6">
    <source>
        <dbReference type="ARBA" id="ARBA00023237"/>
    </source>
</evidence>
<reference evidence="11 12" key="1">
    <citation type="submission" date="2018-04" db="EMBL/GenBank/DDBJ databases">
        <title>Chryseobacterium oncorhynchi 701B-08T from rainbow trout, and Chryseobacterium viscerum 687B-08T from diseased fish.</title>
        <authorList>
            <person name="Jeong J.-J."/>
            <person name="Lee Y.J."/>
            <person name="Pathiraja D."/>
            <person name="Park B."/>
            <person name="Choi I.-G."/>
            <person name="Kim K.D."/>
        </authorList>
    </citation>
    <scope>NUCLEOTIDE SEQUENCE [LARGE SCALE GENOMIC DNA]</scope>
    <source>
        <strain evidence="11 12">687B-08</strain>
    </source>
</reference>
<dbReference type="Proteomes" id="UP000326384">
    <property type="component" value="Unassembled WGS sequence"/>
</dbReference>
<evidence type="ECO:0000313" key="10">
    <source>
        <dbReference type="EMBL" id="KAB1232145.1"/>
    </source>
</evidence>
<dbReference type="InterPro" id="IPR037066">
    <property type="entry name" value="Plug_dom_sf"/>
</dbReference>
<evidence type="ECO:0000313" key="12">
    <source>
        <dbReference type="Proteomes" id="UP000236413"/>
    </source>
</evidence>
<dbReference type="EMBL" id="PPEG02000001">
    <property type="protein sequence ID" value="PWN65342.1"/>
    <property type="molecule type" value="Genomic_DNA"/>
</dbReference>
<protein>
    <submittedName>
        <fullName evidence="11">SusC/RagA family TonB-linked outer membrane protein</fullName>
    </submittedName>
</protein>
<dbReference type="SUPFAM" id="SSF56935">
    <property type="entry name" value="Porins"/>
    <property type="match status" value="1"/>
</dbReference>
<dbReference type="InterPro" id="IPR012910">
    <property type="entry name" value="Plug_dom"/>
</dbReference>
<dbReference type="NCBIfam" id="TIGR04056">
    <property type="entry name" value="OMP_RagA_SusC"/>
    <property type="match status" value="1"/>
</dbReference>
<evidence type="ECO:0000256" key="7">
    <source>
        <dbReference type="PROSITE-ProRule" id="PRU01360"/>
    </source>
</evidence>
<dbReference type="NCBIfam" id="TIGR04057">
    <property type="entry name" value="SusC_RagA_signa"/>
    <property type="match status" value="1"/>
</dbReference>
<keyword evidence="8" id="KW-0732">Signal</keyword>
<dbReference type="GO" id="GO:0009279">
    <property type="term" value="C:cell outer membrane"/>
    <property type="evidence" value="ECO:0007669"/>
    <property type="project" value="UniProtKB-SubCell"/>
</dbReference>
<dbReference type="InterPro" id="IPR023997">
    <property type="entry name" value="TonB-dep_OMP_SusC/RagA_CS"/>
</dbReference>
<evidence type="ECO:0000256" key="5">
    <source>
        <dbReference type="ARBA" id="ARBA00023136"/>
    </source>
</evidence>
<dbReference type="InterPro" id="IPR039426">
    <property type="entry name" value="TonB-dep_rcpt-like"/>
</dbReference>
<dbReference type="InterPro" id="IPR036942">
    <property type="entry name" value="Beta-barrel_TonB_sf"/>
</dbReference>
<evidence type="ECO:0000256" key="4">
    <source>
        <dbReference type="ARBA" id="ARBA00022692"/>
    </source>
</evidence>
<dbReference type="PROSITE" id="PS52016">
    <property type="entry name" value="TONB_DEPENDENT_REC_3"/>
    <property type="match status" value="1"/>
</dbReference>
<feature type="chain" id="PRO_5016322608" evidence="8">
    <location>
        <begin position="23"/>
        <end position="963"/>
    </location>
</feature>
<keyword evidence="3 7" id="KW-1134">Transmembrane beta strand</keyword>
<evidence type="ECO:0000256" key="2">
    <source>
        <dbReference type="ARBA" id="ARBA00022448"/>
    </source>
</evidence>
<gene>
    <name evidence="11" type="ORF">C1634_000955</name>
    <name evidence="10" type="ORF">F8D52_05785</name>
</gene>
<evidence type="ECO:0000256" key="3">
    <source>
        <dbReference type="ARBA" id="ARBA00022452"/>
    </source>
</evidence>
<keyword evidence="13" id="KW-1185">Reference proteome</keyword>
<dbReference type="EMBL" id="VTPV01000002">
    <property type="protein sequence ID" value="KAB1232145.1"/>
    <property type="molecule type" value="Genomic_DNA"/>
</dbReference>
<dbReference type="InterPro" id="IPR023996">
    <property type="entry name" value="TonB-dep_OMP_SusC/RagA"/>
</dbReference>
<keyword evidence="2 7" id="KW-0813">Transport</keyword>
<keyword evidence="5 7" id="KW-0472">Membrane</keyword>
<comment type="caution">
    <text evidence="11">The sequence shown here is derived from an EMBL/GenBank/DDBJ whole genome shotgun (WGS) entry which is preliminary data.</text>
</comment>
<dbReference type="Proteomes" id="UP000236413">
    <property type="component" value="Unassembled WGS sequence"/>
</dbReference>
<comment type="subcellular location">
    <subcellularLocation>
        <location evidence="1 7">Cell outer membrane</location>
        <topology evidence="1 7">Multi-pass membrane protein</topology>
    </subcellularLocation>
</comment>
<evidence type="ECO:0000313" key="13">
    <source>
        <dbReference type="Proteomes" id="UP000326384"/>
    </source>
</evidence>
<keyword evidence="4 7" id="KW-0812">Transmembrane</keyword>
<comment type="similarity">
    <text evidence="7">Belongs to the TonB-dependent receptor family.</text>
</comment>
<accession>A0A316WV29</accession>
<evidence type="ECO:0000256" key="1">
    <source>
        <dbReference type="ARBA" id="ARBA00004571"/>
    </source>
</evidence>
<feature type="domain" description="TonB-dependent receptor plug" evidence="9">
    <location>
        <begin position="57"/>
        <end position="163"/>
    </location>
</feature>
<keyword evidence="6 7" id="KW-0998">Cell outer membrane</keyword>
<dbReference type="RefSeq" id="WP_103231874.1">
    <property type="nucleotide sequence ID" value="NZ_PPEG02000001.1"/>
</dbReference>
<name>A0A316WV29_9FLAO</name>
<feature type="signal peptide" evidence="8">
    <location>
        <begin position="1"/>
        <end position="22"/>
    </location>
</feature>
<evidence type="ECO:0000256" key="8">
    <source>
        <dbReference type="SAM" id="SignalP"/>
    </source>
</evidence>
<dbReference type="Pfam" id="PF07715">
    <property type="entry name" value="Plug"/>
    <property type="match status" value="1"/>
</dbReference>
<dbReference type="AlphaFoldDB" id="A0A316WV29"/>